<dbReference type="InterPro" id="IPR001633">
    <property type="entry name" value="EAL_dom"/>
</dbReference>
<organism evidence="5 6">
    <name type="scientific">Ketobacter alkanivorans</name>
    <dbReference type="NCBI Taxonomy" id="1917421"/>
    <lineage>
        <taxon>Bacteria</taxon>
        <taxon>Pseudomonadati</taxon>
        <taxon>Pseudomonadota</taxon>
        <taxon>Gammaproteobacteria</taxon>
        <taxon>Pseudomonadales</taxon>
        <taxon>Ketobacteraceae</taxon>
        <taxon>Ketobacter</taxon>
    </lineage>
</organism>
<protein>
    <recommendedName>
        <fullName evidence="7">GGDEF domain-containing response regulator</fullName>
    </recommendedName>
</protein>
<dbReference type="PROSITE" id="PS50887">
    <property type="entry name" value="GGDEF"/>
    <property type="match status" value="1"/>
</dbReference>
<dbReference type="InterPro" id="IPR050706">
    <property type="entry name" value="Cyclic-di-GMP_PDE-like"/>
</dbReference>
<dbReference type="Pfam" id="PF00072">
    <property type="entry name" value="Response_reg"/>
    <property type="match status" value="2"/>
</dbReference>
<dbReference type="PANTHER" id="PTHR33121:SF70">
    <property type="entry name" value="SIGNALING PROTEIN YKOW"/>
    <property type="match status" value="1"/>
</dbReference>
<dbReference type="CDD" id="cd00156">
    <property type="entry name" value="REC"/>
    <property type="match status" value="2"/>
</dbReference>
<comment type="caution">
    <text evidence="1">Lacks conserved residue(s) required for the propagation of feature annotation.</text>
</comment>
<dbReference type="RefSeq" id="WP_101895312.1">
    <property type="nucleotide sequence ID" value="NZ_CP022684.1"/>
</dbReference>
<evidence type="ECO:0000259" key="4">
    <source>
        <dbReference type="PROSITE" id="PS50887"/>
    </source>
</evidence>
<dbReference type="InterPro" id="IPR029787">
    <property type="entry name" value="Nucleotide_cyclase"/>
</dbReference>
<dbReference type="Gene3D" id="3.30.70.270">
    <property type="match status" value="1"/>
</dbReference>
<keyword evidence="1" id="KW-0597">Phosphoprotein</keyword>
<dbReference type="EMBL" id="CP022684">
    <property type="protein sequence ID" value="AUM13937.1"/>
    <property type="molecule type" value="Genomic_DNA"/>
</dbReference>
<evidence type="ECO:0000313" key="6">
    <source>
        <dbReference type="Proteomes" id="UP000235116"/>
    </source>
</evidence>
<dbReference type="PROSITE" id="PS50110">
    <property type="entry name" value="RESPONSE_REGULATORY"/>
    <property type="match status" value="2"/>
</dbReference>
<dbReference type="Pfam" id="PF00563">
    <property type="entry name" value="EAL"/>
    <property type="match status" value="1"/>
</dbReference>
<dbReference type="SUPFAM" id="SSF55073">
    <property type="entry name" value="Nucleotide cyclase"/>
    <property type="match status" value="1"/>
</dbReference>
<feature type="domain" description="Response regulatory" evidence="2">
    <location>
        <begin position="2"/>
        <end position="118"/>
    </location>
</feature>
<name>A0A2K9LNX1_9GAMM</name>
<dbReference type="Pfam" id="PF00990">
    <property type="entry name" value="GGDEF"/>
    <property type="match status" value="1"/>
</dbReference>
<dbReference type="KEGG" id="kak:Kalk_16550"/>
<feature type="domain" description="EAL" evidence="3">
    <location>
        <begin position="442"/>
        <end position="696"/>
    </location>
</feature>
<proteinExistence type="predicted"/>
<accession>A0A2K9LNX1</accession>
<dbReference type="CDD" id="cd01949">
    <property type="entry name" value="GGDEF"/>
    <property type="match status" value="1"/>
</dbReference>
<gene>
    <name evidence="5" type="ORF">Kalk_16550</name>
</gene>
<dbReference type="SMART" id="SM00267">
    <property type="entry name" value="GGDEF"/>
    <property type="match status" value="1"/>
</dbReference>
<dbReference type="InterPro" id="IPR011006">
    <property type="entry name" value="CheY-like_superfamily"/>
</dbReference>
<dbReference type="NCBIfam" id="TIGR00254">
    <property type="entry name" value="GGDEF"/>
    <property type="match status" value="1"/>
</dbReference>
<feature type="domain" description="GGDEF" evidence="4">
    <location>
        <begin position="295"/>
        <end position="433"/>
    </location>
</feature>
<dbReference type="SMART" id="SM00052">
    <property type="entry name" value="EAL"/>
    <property type="match status" value="1"/>
</dbReference>
<dbReference type="InterPro" id="IPR035919">
    <property type="entry name" value="EAL_sf"/>
</dbReference>
<evidence type="ECO:0000256" key="1">
    <source>
        <dbReference type="PROSITE-ProRule" id="PRU00169"/>
    </source>
</evidence>
<dbReference type="InterPro" id="IPR001789">
    <property type="entry name" value="Sig_transdc_resp-reg_receiver"/>
</dbReference>
<dbReference type="PANTHER" id="PTHR33121">
    <property type="entry name" value="CYCLIC DI-GMP PHOSPHODIESTERASE PDEF"/>
    <property type="match status" value="1"/>
</dbReference>
<dbReference type="InterPro" id="IPR043128">
    <property type="entry name" value="Rev_trsase/Diguanyl_cyclase"/>
</dbReference>
<evidence type="ECO:0008006" key="7">
    <source>
        <dbReference type="Google" id="ProtNLM"/>
    </source>
</evidence>
<dbReference type="Proteomes" id="UP000235116">
    <property type="component" value="Chromosome"/>
</dbReference>
<sequence>MRILCVEGNKTFRSILEKQLTMEGLSCRFLANGAEGLSAARQIAFDFVCVSMFPDDMQATHFIEELRKIPCYVHTPVVLFTSQYDEQVLTDVLKAGATEVFHRQDLETLITFVRRYLGRYEPLAGSVMYVEDSLVQQQAVSLILRNVGLDVMCVTSAEEAWELFQQNSYDLLIVDVVLTGDMSGIRLVNNVRRLCGDAGDTPILAVSAYDEPSRRIELLNRGANDYVCKPVLQDELIARIRGLIGQKRLLEQVRLEQAKTLHRFEYLDATTDLPNRKMLLQILEQEMARAIKHNYFSALLYVDLNSFRAINDTMGHSVGDQLLRMVAQRLSRIKRREDSLASLGGDDFAMVLSELSEDRQVAADYCRGVADQIQRAMARPFEIDGKLVHSEATVGMVLFPLHQTSSVDVLRQGESAFEQARQESSSRVSFFSREMQRQAEQRFTLQNALRHAVRQQKLEIYYQPIFDPNGQLLSLEALSRWRHNGEMIPPDLFISVAEECGLIHELGDWVISTVAGHLRRWQQLGLPNSFEGVAINISPYQLLQERFSVHLLKRLDELGLRCDLLKIEITENALIANVDRTSVQLARLRDCGIRVSLDDFGIGYSSMSYLQQLPVDQLKIDRSFIWNMHSNPAALAIVQTIITMGQSLSMQVVAEGVETLEQQQQLVSMGCNALQGFFLQIPMTFTDTEAFLKAGQRSQARPQA</sequence>
<dbReference type="SMART" id="SM00448">
    <property type="entry name" value="REC"/>
    <property type="match status" value="2"/>
</dbReference>
<dbReference type="InterPro" id="IPR000160">
    <property type="entry name" value="GGDEF_dom"/>
</dbReference>
<evidence type="ECO:0000313" key="5">
    <source>
        <dbReference type="EMBL" id="AUM13937.1"/>
    </source>
</evidence>
<feature type="modified residue" description="4-aspartylphosphate" evidence="1">
    <location>
        <position position="175"/>
    </location>
</feature>
<dbReference type="AlphaFoldDB" id="A0A2K9LNX1"/>
<dbReference type="Gene3D" id="3.40.50.2300">
    <property type="match status" value="2"/>
</dbReference>
<dbReference type="OrthoDB" id="9176779at2"/>
<reference evidence="6" key="1">
    <citation type="submission" date="2017-08" db="EMBL/GenBank/DDBJ databases">
        <title>Direct submision.</title>
        <authorList>
            <person name="Kim S.-J."/>
            <person name="Rhee S.-K."/>
        </authorList>
    </citation>
    <scope>NUCLEOTIDE SEQUENCE [LARGE SCALE GENOMIC DNA]</scope>
    <source>
        <strain evidence="6">GI5</strain>
    </source>
</reference>
<dbReference type="CDD" id="cd01948">
    <property type="entry name" value="EAL"/>
    <property type="match status" value="1"/>
</dbReference>
<evidence type="ECO:0000259" key="3">
    <source>
        <dbReference type="PROSITE" id="PS50883"/>
    </source>
</evidence>
<dbReference type="PROSITE" id="PS50883">
    <property type="entry name" value="EAL"/>
    <property type="match status" value="1"/>
</dbReference>
<dbReference type="SUPFAM" id="SSF141868">
    <property type="entry name" value="EAL domain-like"/>
    <property type="match status" value="1"/>
</dbReference>
<feature type="domain" description="Response regulatory" evidence="2">
    <location>
        <begin position="126"/>
        <end position="244"/>
    </location>
</feature>
<evidence type="ECO:0000259" key="2">
    <source>
        <dbReference type="PROSITE" id="PS50110"/>
    </source>
</evidence>
<dbReference type="GO" id="GO:0071111">
    <property type="term" value="F:cyclic-guanylate-specific phosphodiesterase activity"/>
    <property type="evidence" value="ECO:0007669"/>
    <property type="project" value="InterPro"/>
</dbReference>
<dbReference type="GO" id="GO:0000160">
    <property type="term" value="P:phosphorelay signal transduction system"/>
    <property type="evidence" value="ECO:0007669"/>
    <property type="project" value="InterPro"/>
</dbReference>
<dbReference type="SUPFAM" id="SSF52172">
    <property type="entry name" value="CheY-like"/>
    <property type="match status" value="2"/>
</dbReference>
<dbReference type="Gene3D" id="3.20.20.450">
    <property type="entry name" value="EAL domain"/>
    <property type="match status" value="1"/>
</dbReference>
<keyword evidence="6" id="KW-1185">Reference proteome</keyword>